<dbReference type="KEGG" id="kbi:30213117"/>
<dbReference type="PANTHER" id="PTHR28163:SF1">
    <property type="entry name" value="PROTEIN PET117 HOMOLOG, MITOCHONDRIAL"/>
    <property type="match status" value="1"/>
</dbReference>
<dbReference type="GO" id="GO:0033617">
    <property type="term" value="P:mitochondrial respiratory chain complex IV assembly"/>
    <property type="evidence" value="ECO:0007669"/>
    <property type="project" value="TreeGrafter"/>
</dbReference>
<evidence type="ECO:0000313" key="6">
    <source>
        <dbReference type="EMBL" id="OCF21938.1"/>
    </source>
</evidence>
<comment type="subcellular location">
    <subcellularLocation>
        <location evidence="1">Mitochondrion</location>
    </subcellularLocation>
</comment>
<evidence type="ECO:0000313" key="7">
    <source>
        <dbReference type="EMBL" id="WVW83417.1"/>
    </source>
</evidence>
<dbReference type="EMBL" id="CP144543">
    <property type="protein sequence ID" value="WVW83417.1"/>
    <property type="molecule type" value="Genomic_DNA"/>
</dbReference>
<dbReference type="RefSeq" id="XP_019043008.1">
    <property type="nucleotide sequence ID" value="XM_019195295.1"/>
</dbReference>
<feature type="compositionally biased region" description="Polar residues" evidence="5">
    <location>
        <begin position="150"/>
        <end position="160"/>
    </location>
</feature>
<organism evidence="6">
    <name type="scientific">Kwoniella bestiolae CBS 10118</name>
    <dbReference type="NCBI Taxonomy" id="1296100"/>
    <lineage>
        <taxon>Eukaryota</taxon>
        <taxon>Fungi</taxon>
        <taxon>Dikarya</taxon>
        <taxon>Basidiomycota</taxon>
        <taxon>Agaricomycotina</taxon>
        <taxon>Tremellomycetes</taxon>
        <taxon>Tremellales</taxon>
        <taxon>Cryptococcaceae</taxon>
        <taxon>Kwoniella</taxon>
    </lineage>
</organism>
<dbReference type="STRING" id="1296100.A0A1B9FT46"/>
<evidence type="ECO:0000313" key="8">
    <source>
        <dbReference type="Proteomes" id="UP000092730"/>
    </source>
</evidence>
<keyword evidence="3" id="KW-0809">Transit peptide</keyword>
<dbReference type="GO" id="GO:0005739">
    <property type="term" value="C:mitochondrion"/>
    <property type="evidence" value="ECO:0007669"/>
    <property type="project" value="UniProtKB-SubCell"/>
</dbReference>
<evidence type="ECO:0000256" key="5">
    <source>
        <dbReference type="SAM" id="MobiDB-lite"/>
    </source>
</evidence>
<feature type="compositionally biased region" description="Basic and acidic residues" evidence="5">
    <location>
        <begin position="118"/>
        <end position="146"/>
    </location>
</feature>
<dbReference type="Pfam" id="PF15786">
    <property type="entry name" value="PET117"/>
    <property type="match status" value="1"/>
</dbReference>
<dbReference type="InterPro" id="IPR031568">
    <property type="entry name" value="Pet117"/>
</dbReference>
<reference evidence="6" key="3">
    <citation type="submission" date="2014-01" db="EMBL/GenBank/DDBJ databases">
        <title>Evolution of pathogenesis and genome organization in the Tremellales.</title>
        <authorList>
            <person name="Cuomo C."/>
            <person name="Litvintseva A."/>
            <person name="Heitman J."/>
            <person name="Chen Y."/>
            <person name="Sun S."/>
            <person name="Springer D."/>
            <person name="Dromer F."/>
            <person name="Young S."/>
            <person name="Zeng Q."/>
            <person name="Chapman S."/>
            <person name="Gujja S."/>
            <person name="Saif S."/>
            <person name="Birren B."/>
        </authorList>
    </citation>
    <scope>NUCLEOTIDE SEQUENCE</scope>
    <source>
        <strain evidence="6">CBS 10118</strain>
    </source>
</reference>
<feature type="compositionally biased region" description="Polar residues" evidence="5">
    <location>
        <begin position="64"/>
        <end position="93"/>
    </location>
</feature>
<evidence type="ECO:0000256" key="1">
    <source>
        <dbReference type="ARBA" id="ARBA00004173"/>
    </source>
</evidence>
<reference evidence="7" key="4">
    <citation type="submission" date="2024-02" db="EMBL/GenBank/DDBJ databases">
        <title>Comparative genomics of Cryptococcus and Kwoniella reveals pathogenesis evolution and contrasting modes of karyotype evolution via chromosome fusion or intercentromeric recombination.</title>
        <authorList>
            <person name="Coelho M.A."/>
            <person name="David-Palma M."/>
            <person name="Shea T."/>
            <person name="Bowers K."/>
            <person name="McGinley-Smith S."/>
            <person name="Mohammad A.W."/>
            <person name="Gnirke A."/>
            <person name="Yurkov A.M."/>
            <person name="Nowrousian M."/>
            <person name="Sun S."/>
            <person name="Cuomo C.A."/>
            <person name="Heitman J."/>
        </authorList>
    </citation>
    <scope>NUCLEOTIDE SEQUENCE</scope>
    <source>
        <strain evidence="7">CBS 10118</strain>
    </source>
</reference>
<comment type="similarity">
    <text evidence="2">Belongs to the PET117 family.</text>
</comment>
<name>A0A1B9FT46_9TREE</name>
<protein>
    <submittedName>
        <fullName evidence="6">Uncharacterized protein</fullName>
    </submittedName>
</protein>
<reference evidence="7" key="2">
    <citation type="submission" date="2013-07" db="EMBL/GenBank/DDBJ databases">
        <authorList>
            <consortium name="The Broad Institute Genome Sequencing Platform"/>
            <person name="Cuomo C."/>
            <person name="Litvintseva A."/>
            <person name="Chen Y."/>
            <person name="Heitman J."/>
            <person name="Sun S."/>
            <person name="Springer D."/>
            <person name="Dromer F."/>
            <person name="Young S.K."/>
            <person name="Zeng Q."/>
            <person name="Gargeya S."/>
            <person name="Fitzgerald M."/>
            <person name="Abouelleil A."/>
            <person name="Alvarado L."/>
            <person name="Berlin A.M."/>
            <person name="Chapman S.B."/>
            <person name="Dewar J."/>
            <person name="Goldberg J."/>
            <person name="Griggs A."/>
            <person name="Gujja S."/>
            <person name="Hansen M."/>
            <person name="Howarth C."/>
            <person name="Imamovic A."/>
            <person name="Larimer J."/>
            <person name="McCowan C."/>
            <person name="Murphy C."/>
            <person name="Pearson M."/>
            <person name="Priest M."/>
            <person name="Roberts A."/>
            <person name="Saif S."/>
            <person name="Shea T."/>
            <person name="Sykes S."/>
            <person name="Wortman J."/>
            <person name="Nusbaum C."/>
            <person name="Birren B."/>
        </authorList>
    </citation>
    <scope>NUCLEOTIDE SEQUENCE</scope>
    <source>
        <strain evidence="7">CBS 10118</strain>
    </source>
</reference>
<dbReference type="EMBL" id="KI894026">
    <property type="protein sequence ID" value="OCF21938.1"/>
    <property type="molecule type" value="Genomic_DNA"/>
</dbReference>
<dbReference type="PANTHER" id="PTHR28163">
    <property type="entry name" value="PROTEIN PET117 HOMOLOG, MITOCHONDRIAL"/>
    <property type="match status" value="1"/>
</dbReference>
<evidence type="ECO:0000256" key="3">
    <source>
        <dbReference type="ARBA" id="ARBA00022946"/>
    </source>
</evidence>
<dbReference type="Proteomes" id="UP000092730">
    <property type="component" value="Chromosome 3"/>
</dbReference>
<gene>
    <name evidence="6" type="ORF">I302_08718</name>
    <name evidence="7" type="ORF">I302_105437</name>
</gene>
<accession>A0A1B9FT46</accession>
<dbReference type="OrthoDB" id="76305at2759"/>
<sequence length="160" mass="17293">MSRASKIFLASSFVVSGITVWGVHYIQKRESDTMYQGVLKDEARIAAKAASSAAAALLKPITPSALTSPPSGEVANTSHSSGTPLNTPSSPVQQPAPVIDEECTTCVISPPPQLLESQSREERARERELRMREYVEQKSLDSRLRGEQGVSEQPSGTRLV</sequence>
<reference evidence="6" key="1">
    <citation type="submission" date="2013-07" db="EMBL/GenBank/DDBJ databases">
        <title>The Genome Sequence of Cryptococcus bestiolae CBS10118.</title>
        <authorList>
            <consortium name="The Broad Institute Genome Sequencing Platform"/>
            <person name="Cuomo C."/>
            <person name="Litvintseva A."/>
            <person name="Chen Y."/>
            <person name="Heitman J."/>
            <person name="Sun S."/>
            <person name="Springer D."/>
            <person name="Dromer F."/>
            <person name="Young S.K."/>
            <person name="Zeng Q."/>
            <person name="Gargeya S."/>
            <person name="Fitzgerald M."/>
            <person name="Abouelleil A."/>
            <person name="Alvarado L."/>
            <person name="Berlin A.M."/>
            <person name="Chapman S.B."/>
            <person name="Dewar J."/>
            <person name="Goldberg J."/>
            <person name="Griggs A."/>
            <person name="Gujja S."/>
            <person name="Hansen M."/>
            <person name="Howarth C."/>
            <person name="Imamovic A."/>
            <person name="Larimer J."/>
            <person name="McCowan C."/>
            <person name="Murphy C."/>
            <person name="Pearson M."/>
            <person name="Priest M."/>
            <person name="Roberts A."/>
            <person name="Saif S."/>
            <person name="Shea T."/>
            <person name="Sykes S."/>
            <person name="Wortman J."/>
            <person name="Nusbaum C."/>
            <person name="Birren B."/>
        </authorList>
    </citation>
    <scope>NUCLEOTIDE SEQUENCE [LARGE SCALE GENOMIC DNA]</scope>
    <source>
        <strain evidence="6">CBS 10118</strain>
    </source>
</reference>
<proteinExistence type="inferred from homology"/>
<evidence type="ECO:0000256" key="4">
    <source>
        <dbReference type="ARBA" id="ARBA00023128"/>
    </source>
</evidence>
<dbReference type="GeneID" id="30213117"/>
<evidence type="ECO:0000256" key="2">
    <source>
        <dbReference type="ARBA" id="ARBA00008197"/>
    </source>
</evidence>
<feature type="region of interest" description="Disordered" evidence="5">
    <location>
        <begin position="62"/>
        <end position="160"/>
    </location>
</feature>
<keyword evidence="4" id="KW-0496">Mitochondrion</keyword>
<dbReference type="AlphaFoldDB" id="A0A1B9FT46"/>
<dbReference type="VEuPathDB" id="FungiDB:I302_08718"/>
<keyword evidence="8" id="KW-1185">Reference proteome</keyword>